<comment type="caution">
    <text evidence="3">The sequence shown here is derived from an EMBL/GenBank/DDBJ whole genome shotgun (WGS) entry which is preliminary data.</text>
</comment>
<evidence type="ECO:0000256" key="1">
    <source>
        <dbReference type="SAM" id="MobiDB-lite"/>
    </source>
</evidence>
<feature type="transmembrane region" description="Helical" evidence="2">
    <location>
        <begin position="311"/>
        <end position="338"/>
    </location>
</feature>
<feature type="transmembrane region" description="Helical" evidence="2">
    <location>
        <begin position="392"/>
        <end position="410"/>
    </location>
</feature>
<dbReference type="Proteomes" id="UP001515480">
    <property type="component" value="Unassembled WGS sequence"/>
</dbReference>
<evidence type="ECO:0000313" key="4">
    <source>
        <dbReference type="Proteomes" id="UP001515480"/>
    </source>
</evidence>
<sequence>MRTEPLLPHPSASARHAIRRSMLLALPTVERFVMGTLIYVLSQMWYDLLSTYILQLHPVPYCDNAATRPCSPEAPPSSQTLFALCLLLALGLLDRAAALLHHCSPRLHAALRLRVYTPLAGMCVGWAFGAAAVQASHALTASRPLKLALSAVGTLLSSLLLLLLRSAFDTLLLSLAVAVAALHSSAAPCVHAARLLRQLELLLSTLLRLLSTALTTMVMILWNDALSKAVVADLTPAEQHKLGTRLWFLWSLSLTFGLSGVSVCLARLRASLAAAAPRAAPPHAAAGGAACGVLCAAVRRQCAQTSWRAEVAAVCSVLEATFGWVTGCAWTNFVGAVWASLDDYPTAAVFFYDLLASLSVSLVAVVWLVASNGARADGAAEGAARLREREHVELYFITTSACFFVGWCYITCLRDLTTVVAALGPGSATNFVGEAVLLALLASALTWALVRLFTLSLRTYSAAAAADAPPPAAAEEAEFGPVLGAGRAHAAEGASLVAGGGAPLEPLHVRPDAADDGAAGGEQLGHGV</sequence>
<name>A0AB34II79_PRYPA</name>
<evidence type="ECO:0008006" key="5">
    <source>
        <dbReference type="Google" id="ProtNLM"/>
    </source>
</evidence>
<feature type="transmembrane region" description="Helical" evidence="2">
    <location>
        <begin position="205"/>
        <end position="226"/>
    </location>
</feature>
<feature type="transmembrane region" description="Helical" evidence="2">
    <location>
        <begin position="430"/>
        <end position="450"/>
    </location>
</feature>
<feature type="transmembrane region" description="Helical" evidence="2">
    <location>
        <begin position="81"/>
        <end position="101"/>
    </location>
</feature>
<keyword evidence="2" id="KW-1133">Transmembrane helix</keyword>
<feature type="region of interest" description="Disordered" evidence="1">
    <location>
        <begin position="508"/>
        <end position="528"/>
    </location>
</feature>
<feature type="transmembrane region" description="Helical" evidence="2">
    <location>
        <begin position="247"/>
        <end position="268"/>
    </location>
</feature>
<feature type="transmembrane region" description="Helical" evidence="2">
    <location>
        <begin position="21"/>
        <end position="41"/>
    </location>
</feature>
<dbReference type="AlphaFoldDB" id="A0AB34II79"/>
<feature type="transmembrane region" description="Helical" evidence="2">
    <location>
        <begin position="350"/>
        <end position="371"/>
    </location>
</feature>
<reference evidence="3 4" key="1">
    <citation type="journal article" date="2024" name="Science">
        <title>Giant polyketide synthase enzymes in the biosynthesis of giant marine polyether toxins.</title>
        <authorList>
            <person name="Fallon T.R."/>
            <person name="Shende V.V."/>
            <person name="Wierzbicki I.H."/>
            <person name="Pendleton A.L."/>
            <person name="Watervoot N.F."/>
            <person name="Auber R.P."/>
            <person name="Gonzalez D.J."/>
            <person name="Wisecaver J.H."/>
            <person name="Moore B.S."/>
        </authorList>
    </citation>
    <scope>NUCLEOTIDE SEQUENCE [LARGE SCALE GENOMIC DNA]</scope>
    <source>
        <strain evidence="3 4">12B1</strain>
    </source>
</reference>
<gene>
    <name evidence="3" type="ORF">AB1Y20_012562</name>
</gene>
<feature type="transmembrane region" description="Helical" evidence="2">
    <location>
        <begin position="280"/>
        <end position="299"/>
    </location>
</feature>
<feature type="transmembrane region" description="Helical" evidence="2">
    <location>
        <begin position="113"/>
        <end position="133"/>
    </location>
</feature>
<evidence type="ECO:0000256" key="2">
    <source>
        <dbReference type="SAM" id="Phobius"/>
    </source>
</evidence>
<keyword evidence="2" id="KW-0472">Membrane</keyword>
<feature type="transmembrane region" description="Helical" evidence="2">
    <location>
        <begin position="145"/>
        <end position="164"/>
    </location>
</feature>
<organism evidence="3 4">
    <name type="scientific">Prymnesium parvum</name>
    <name type="common">Toxic golden alga</name>
    <dbReference type="NCBI Taxonomy" id="97485"/>
    <lineage>
        <taxon>Eukaryota</taxon>
        <taxon>Haptista</taxon>
        <taxon>Haptophyta</taxon>
        <taxon>Prymnesiophyceae</taxon>
        <taxon>Prymnesiales</taxon>
        <taxon>Prymnesiaceae</taxon>
        <taxon>Prymnesium</taxon>
    </lineage>
</organism>
<accession>A0AB34II79</accession>
<keyword evidence="2" id="KW-0812">Transmembrane</keyword>
<keyword evidence="4" id="KW-1185">Reference proteome</keyword>
<protein>
    <recommendedName>
        <fullName evidence="5">Protein RFT1 homolog</fullName>
    </recommendedName>
</protein>
<feature type="compositionally biased region" description="Gly residues" evidence="1">
    <location>
        <begin position="518"/>
        <end position="528"/>
    </location>
</feature>
<proteinExistence type="predicted"/>
<evidence type="ECO:0000313" key="3">
    <source>
        <dbReference type="EMBL" id="KAL1499879.1"/>
    </source>
</evidence>
<dbReference type="EMBL" id="JBGBPQ010000024">
    <property type="protein sequence ID" value="KAL1499879.1"/>
    <property type="molecule type" value="Genomic_DNA"/>
</dbReference>
<feature type="transmembrane region" description="Helical" evidence="2">
    <location>
        <begin position="171"/>
        <end position="193"/>
    </location>
</feature>